<dbReference type="GO" id="GO:1900376">
    <property type="term" value="P:regulation of secondary metabolite biosynthetic process"/>
    <property type="evidence" value="ECO:0007669"/>
    <property type="project" value="TreeGrafter"/>
</dbReference>
<dbReference type="InterPro" id="IPR036390">
    <property type="entry name" value="WH_DNA-bd_sf"/>
</dbReference>
<keyword evidence="14" id="KW-1185">Reference proteome</keyword>
<sequence>MDLVDHAPAEGPDAALAQRVAHESMLRTRGLRVTRGRLAVLDVLKAQPHSDADTIHQGVAILEPGISVQSVHNVLAALHEAGVLRRFEPARSAARYELRVDDNHHHAVCSRCGRVEDVDCVTGEAPCLHAPAPVGFAVVQAEVTFWGLCADCAQSER</sequence>
<evidence type="ECO:0000256" key="6">
    <source>
        <dbReference type="ARBA" id="ARBA00022833"/>
    </source>
</evidence>
<evidence type="ECO:0000256" key="1">
    <source>
        <dbReference type="ARBA" id="ARBA00004496"/>
    </source>
</evidence>
<dbReference type="GO" id="GO:0003700">
    <property type="term" value="F:DNA-binding transcription factor activity"/>
    <property type="evidence" value="ECO:0007669"/>
    <property type="project" value="InterPro"/>
</dbReference>
<comment type="cofactor">
    <cofactor evidence="12">
        <name>Mn(2+)</name>
        <dbReference type="ChEBI" id="CHEBI:29035"/>
    </cofactor>
    <cofactor evidence="12">
        <name>Fe(2+)</name>
        <dbReference type="ChEBI" id="CHEBI:29033"/>
    </cofactor>
    <text evidence="12">Binds 1 Mn(2+) or Fe(2+) ion per subunit.</text>
</comment>
<evidence type="ECO:0000256" key="3">
    <source>
        <dbReference type="ARBA" id="ARBA00022490"/>
    </source>
</evidence>
<comment type="similarity">
    <text evidence="2">Belongs to the Fur family.</text>
</comment>
<dbReference type="STRING" id="399736.SAMN04489720_1805"/>
<evidence type="ECO:0000313" key="14">
    <source>
        <dbReference type="Proteomes" id="UP000198822"/>
    </source>
</evidence>
<dbReference type="AlphaFoldDB" id="A0A1G8DWM5"/>
<feature type="binding site" evidence="12">
    <location>
        <position position="124"/>
    </location>
    <ligand>
        <name>Fe cation</name>
        <dbReference type="ChEBI" id="CHEBI:24875"/>
    </ligand>
</feature>
<dbReference type="Gene3D" id="1.10.10.10">
    <property type="entry name" value="Winged helix-like DNA-binding domain superfamily/Winged helix DNA-binding domain"/>
    <property type="match status" value="1"/>
</dbReference>
<evidence type="ECO:0000256" key="12">
    <source>
        <dbReference type="PIRSR" id="PIRSR602481-2"/>
    </source>
</evidence>
<keyword evidence="6 11" id="KW-0862">Zinc</keyword>
<dbReference type="EMBL" id="LT629695">
    <property type="protein sequence ID" value="SDH62083.1"/>
    <property type="molecule type" value="Genomic_DNA"/>
</dbReference>
<dbReference type="InterPro" id="IPR043135">
    <property type="entry name" value="Fur_C"/>
</dbReference>
<comment type="subcellular location">
    <subcellularLocation>
        <location evidence="1">Cytoplasm</location>
    </subcellularLocation>
</comment>
<evidence type="ECO:0000256" key="4">
    <source>
        <dbReference type="ARBA" id="ARBA00022491"/>
    </source>
</evidence>
<dbReference type="GO" id="GO:0008270">
    <property type="term" value="F:zinc ion binding"/>
    <property type="evidence" value="ECO:0007669"/>
    <property type="project" value="TreeGrafter"/>
</dbReference>
<evidence type="ECO:0000256" key="7">
    <source>
        <dbReference type="ARBA" id="ARBA00023004"/>
    </source>
</evidence>
<dbReference type="PANTHER" id="PTHR33202">
    <property type="entry name" value="ZINC UPTAKE REGULATION PROTEIN"/>
    <property type="match status" value="1"/>
</dbReference>
<comment type="cofactor">
    <cofactor evidence="11">
        <name>Zn(2+)</name>
        <dbReference type="ChEBI" id="CHEBI:29105"/>
    </cofactor>
    <text evidence="11">Binds 1 zinc ion per subunit.</text>
</comment>
<dbReference type="GO" id="GO:0045892">
    <property type="term" value="P:negative regulation of DNA-templated transcription"/>
    <property type="evidence" value="ECO:0007669"/>
    <property type="project" value="TreeGrafter"/>
</dbReference>
<evidence type="ECO:0000256" key="9">
    <source>
        <dbReference type="ARBA" id="ARBA00023125"/>
    </source>
</evidence>
<evidence type="ECO:0000256" key="11">
    <source>
        <dbReference type="PIRSR" id="PIRSR602481-1"/>
    </source>
</evidence>
<keyword evidence="7 12" id="KW-0408">Iron</keyword>
<keyword evidence="8" id="KW-0805">Transcription regulation</keyword>
<keyword evidence="10" id="KW-0804">Transcription</keyword>
<dbReference type="Proteomes" id="UP000198822">
    <property type="component" value="Chromosome I"/>
</dbReference>
<evidence type="ECO:0000256" key="8">
    <source>
        <dbReference type="ARBA" id="ARBA00023015"/>
    </source>
</evidence>
<keyword evidence="4" id="KW-0678">Repressor</keyword>
<dbReference type="PANTHER" id="PTHR33202:SF18">
    <property type="entry name" value="TRANSCRIPTIONAL REGULATOR FURA"/>
    <property type="match status" value="1"/>
</dbReference>
<feature type="binding site" evidence="11">
    <location>
        <position position="109"/>
    </location>
    <ligand>
        <name>Zn(2+)</name>
        <dbReference type="ChEBI" id="CHEBI:29105"/>
    </ligand>
</feature>
<evidence type="ECO:0000256" key="5">
    <source>
        <dbReference type="ARBA" id="ARBA00022723"/>
    </source>
</evidence>
<accession>A0A1G8DWM5</accession>
<keyword evidence="9" id="KW-0238">DNA-binding</keyword>
<organism evidence="13 14">
    <name type="scientific">Agrococcus jejuensis</name>
    <dbReference type="NCBI Taxonomy" id="399736"/>
    <lineage>
        <taxon>Bacteria</taxon>
        <taxon>Bacillati</taxon>
        <taxon>Actinomycetota</taxon>
        <taxon>Actinomycetes</taxon>
        <taxon>Micrococcales</taxon>
        <taxon>Microbacteriaceae</taxon>
        <taxon>Agrococcus</taxon>
    </lineage>
</organism>
<dbReference type="OrthoDB" id="5242893at2"/>
<reference evidence="14" key="1">
    <citation type="submission" date="2016-10" db="EMBL/GenBank/DDBJ databases">
        <authorList>
            <person name="Varghese N."/>
            <person name="Submissions S."/>
        </authorList>
    </citation>
    <scope>NUCLEOTIDE SEQUENCE [LARGE SCALE GENOMIC DNA]</scope>
    <source>
        <strain evidence="14">DSM 22002</strain>
    </source>
</reference>
<dbReference type="InterPro" id="IPR002481">
    <property type="entry name" value="FUR"/>
</dbReference>
<proteinExistence type="inferred from homology"/>
<protein>
    <submittedName>
        <fullName evidence="13">Fur family transcriptional regulator, ferric uptake regulator</fullName>
    </submittedName>
</protein>
<dbReference type="CDD" id="cd07153">
    <property type="entry name" value="Fur_like"/>
    <property type="match status" value="1"/>
</dbReference>
<name>A0A1G8DWM5_9MICO</name>
<dbReference type="InterPro" id="IPR036388">
    <property type="entry name" value="WH-like_DNA-bd_sf"/>
</dbReference>
<evidence type="ECO:0000256" key="2">
    <source>
        <dbReference type="ARBA" id="ARBA00007957"/>
    </source>
</evidence>
<dbReference type="GO" id="GO:0005737">
    <property type="term" value="C:cytoplasm"/>
    <property type="evidence" value="ECO:0007669"/>
    <property type="project" value="UniProtKB-SubCell"/>
</dbReference>
<dbReference type="Pfam" id="PF01475">
    <property type="entry name" value="FUR"/>
    <property type="match status" value="1"/>
</dbReference>
<dbReference type="Gene3D" id="3.30.1490.190">
    <property type="match status" value="1"/>
</dbReference>
<feature type="binding site" evidence="11">
    <location>
        <position position="152"/>
    </location>
    <ligand>
        <name>Zn(2+)</name>
        <dbReference type="ChEBI" id="CHEBI:29105"/>
    </ligand>
</feature>
<dbReference type="GO" id="GO:0000976">
    <property type="term" value="F:transcription cis-regulatory region binding"/>
    <property type="evidence" value="ECO:0007669"/>
    <property type="project" value="TreeGrafter"/>
</dbReference>
<dbReference type="SUPFAM" id="SSF46785">
    <property type="entry name" value="Winged helix' DNA-binding domain"/>
    <property type="match status" value="1"/>
</dbReference>
<evidence type="ECO:0000313" key="13">
    <source>
        <dbReference type="EMBL" id="SDH62083.1"/>
    </source>
</evidence>
<keyword evidence="5 11" id="KW-0479">Metal-binding</keyword>
<evidence type="ECO:0000256" key="10">
    <source>
        <dbReference type="ARBA" id="ARBA00023163"/>
    </source>
</evidence>
<feature type="binding site" evidence="11">
    <location>
        <position position="149"/>
    </location>
    <ligand>
        <name>Zn(2+)</name>
        <dbReference type="ChEBI" id="CHEBI:29105"/>
    </ligand>
</feature>
<feature type="binding site" evidence="11">
    <location>
        <position position="112"/>
    </location>
    <ligand>
        <name>Zn(2+)</name>
        <dbReference type="ChEBI" id="CHEBI:29105"/>
    </ligand>
</feature>
<keyword evidence="3" id="KW-0963">Cytoplasm</keyword>
<gene>
    <name evidence="13" type="ORF">SAMN04489720_1805</name>
</gene>